<gene>
    <name evidence="2" type="ORF">GPECTOR_50g557</name>
</gene>
<protein>
    <submittedName>
        <fullName evidence="2">Uncharacterized protein</fullName>
    </submittedName>
</protein>
<sequence length="270" mass="27250">MDLNPPGPVDSSKSRRASLVIKETGQLLDGLQADATRGETLMLELEALLASSKATSSFSHRALSQTATVTISTTHFAAVQPLHVPDDDDQQPDEASPAAAASIRPASLTEEGGPGGEGEVQSHPASRARGGRFMRALKGIFQHGQQQTVRSAPGAPALGGDTPAGAGAPWSTTASGRASSPSSVTGVSAVPASEAVPSAGGAASASRSGGMEALRERRQRATDTGDTSVAHRERSIDAGAGGMCAPPRRGRSFSNLVSPVAVQAVAAAKS</sequence>
<evidence type="ECO:0000313" key="2">
    <source>
        <dbReference type="EMBL" id="KXZ45764.1"/>
    </source>
</evidence>
<proteinExistence type="predicted"/>
<dbReference type="AlphaFoldDB" id="A0A150G7E8"/>
<evidence type="ECO:0000256" key="1">
    <source>
        <dbReference type="SAM" id="MobiDB-lite"/>
    </source>
</evidence>
<evidence type="ECO:0000313" key="3">
    <source>
        <dbReference type="Proteomes" id="UP000075714"/>
    </source>
</evidence>
<organism evidence="2 3">
    <name type="scientific">Gonium pectorale</name>
    <name type="common">Green alga</name>
    <dbReference type="NCBI Taxonomy" id="33097"/>
    <lineage>
        <taxon>Eukaryota</taxon>
        <taxon>Viridiplantae</taxon>
        <taxon>Chlorophyta</taxon>
        <taxon>core chlorophytes</taxon>
        <taxon>Chlorophyceae</taxon>
        <taxon>CS clade</taxon>
        <taxon>Chlamydomonadales</taxon>
        <taxon>Volvocaceae</taxon>
        <taxon>Gonium</taxon>
    </lineage>
</organism>
<feature type="compositionally biased region" description="Polar residues" evidence="1">
    <location>
        <begin position="170"/>
        <end position="186"/>
    </location>
</feature>
<feature type="compositionally biased region" description="Low complexity" evidence="1">
    <location>
        <begin position="93"/>
        <end position="102"/>
    </location>
</feature>
<feature type="region of interest" description="Disordered" evidence="1">
    <location>
        <begin position="83"/>
        <end position="126"/>
    </location>
</feature>
<feature type="compositionally biased region" description="Basic and acidic residues" evidence="1">
    <location>
        <begin position="213"/>
        <end position="236"/>
    </location>
</feature>
<accession>A0A150G7E8</accession>
<name>A0A150G7E8_GONPE</name>
<feature type="compositionally biased region" description="Low complexity" evidence="1">
    <location>
        <begin position="187"/>
        <end position="210"/>
    </location>
</feature>
<feature type="region of interest" description="Disordered" evidence="1">
    <location>
        <begin position="143"/>
        <end position="251"/>
    </location>
</feature>
<dbReference type="Proteomes" id="UP000075714">
    <property type="component" value="Unassembled WGS sequence"/>
</dbReference>
<keyword evidence="3" id="KW-1185">Reference proteome</keyword>
<reference evidence="3" key="1">
    <citation type="journal article" date="2016" name="Nat. Commun.">
        <title>The Gonium pectorale genome demonstrates co-option of cell cycle regulation during the evolution of multicellularity.</title>
        <authorList>
            <person name="Hanschen E.R."/>
            <person name="Marriage T.N."/>
            <person name="Ferris P.J."/>
            <person name="Hamaji T."/>
            <person name="Toyoda A."/>
            <person name="Fujiyama A."/>
            <person name="Neme R."/>
            <person name="Noguchi H."/>
            <person name="Minakuchi Y."/>
            <person name="Suzuki M."/>
            <person name="Kawai-Toyooka H."/>
            <person name="Smith D.R."/>
            <person name="Sparks H."/>
            <person name="Anderson J."/>
            <person name="Bakaric R."/>
            <person name="Luria V."/>
            <person name="Karger A."/>
            <person name="Kirschner M.W."/>
            <person name="Durand P.M."/>
            <person name="Michod R.E."/>
            <person name="Nozaki H."/>
            <person name="Olson B.J."/>
        </authorList>
    </citation>
    <scope>NUCLEOTIDE SEQUENCE [LARGE SCALE GENOMIC DNA]</scope>
    <source>
        <strain evidence="3">NIES-2863</strain>
    </source>
</reference>
<dbReference type="EMBL" id="LSYV01000051">
    <property type="protein sequence ID" value="KXZ45764.1"/>
    <property type="molecule type" value="Genomic_DNA"/>
</dbReference>
<comment type="caution">
    <text evidence="2">The sequence shown here is derived from an EMBL/GenBank/DDBJ whole genome shotgun (WGS) entry which is preliminary data.</text>
</comment>